<proteinExistence type="inferred from homology"/>
<name>A0A0J6FM16_COCPO</name>
<feature type="region of interest" description="Disordered" evidence="3">
    <location>
        <begin position="276"/>
        <end position="306"/>
    </location>
</feature>
<dbReference type="Gene3D" id="3.40.50.720">
    <property type="entry name" value="NAD(P)-binding Rossmann-like Domain"/>
    <property type="match status" value="1"/>
</dbReference>
<dbReference type="VEuPathDB" id="FungiDB:CPAG_07725"/>
<dbReference type="PANTHER" id="PTHR43976:SF16">
    <property type="entry name" value="SHORT-CHAIN DEHYDROGENASE_REDUCTASE FAMILY PROTEIN"/>
    <property type="match status" value="1"/>
</dbReference>
<feature type="compositionally biased region" description="Pro residues" evidence="3">
    <location>
        <begin position="1"/>
        <end position="20"/>
    </location>
</feature>
<feature type="compositionally biased region" description="Low complexity" evidence="3">
    <location>
        <begin position="287"/>
        <end position="300"/>
    </location>
</feature>
<evidence type="ECO:0000313" key="5">
    <source>
        <dbReference type="Proteomes" id="UP000054567"/>
    </source>
</evidence>
<reference evidence="4 5" key="1">
    <citation type="submission" date="2007-06" db="EMBL/GenBank/DDBJ databases">
        <title>The Genome Sequence of Coccidioides posadasii RMSCC_3488.</title>
        <authorList>
            <consortium name="Coccidioides Genome Resources Consortium"/>
            <consortium name="The Broad Institute Genome Sequencing Platform"/>
            <person name="Henn M.R."/>
            <person name="Sykes S."/>
            <person name="Young S."/>
            <person name="Jaffe D."/>
            <person name="Berlin A."/>
            <person name="Alvarez P."/>
            <person name="Butler J."/>
            <person name="Gnerre S."/>
            <person name="Grabherr M."/>
            <person name="Mauceli E."/>
            <person name="Brockman W."/>
            <person name="Kodira C."/>
            <person name="Alvarado L."/>
            <person name="Zeng Q."/>
            <person name="Crawford M."/>
            <person name="Antoine C."/>
            <person name="Devon K."/>
            <person name="Galgiani J."/>
            <person name="Orsborn K."/>
            <person name="Lewis M.L."/>
            <person name="Nusbaum C."/>
            <person name="Galagan J."/>
            <person name="Birren B."/>
        </authorList>
    </citation>
    <scope>NUCLEOTIDE SEQUENCE [LARGE SCALE GENOMIC DNA]</scope>
    <source>
        <strain evidence="4 5">RMSCC 3488</strain>
    </source>
</reference>
<reference evidence="5" key="2">
    <citation type="journal article" date="2009" name="Genome Res.">
        <title>Comparative genomic analyses of the human fungal pathogens Coccidioides and their relatives.</title>
        <authorList>
            <person name="Sharpton T.J."/>
            <person name="Stajich J.E."/>
            <person name="Rounsley S.D."/>
            <person name="Gardner M.J."/>
            <person name="Wortman J.R."/>
            <person name="Jordar V.S."/>
            <person name="Maiti R."/>
            <person name="Kodira C.D."/>
            <person name="Neafsey D.E."/>
            <person name="Zeng Q."/>
            <person name="Hung C.-Y."/>
            <person name="McMahan C."/>
            <person name="Muszewska A."/>
            <person name="Grynberg M."/>
            <person name="Mandel M.A."/>
            <person name="Kellner E.M."/>
            <person name="Barker B.M."/>
            <person name="Galgiani J.N."/>
            <person name="Orbach M.J."/>
            <person name="Kirkland T.N."/>
            <person name="Cole G.T."/>
            <person name="Henn M.R."/>
            <person name="Birren B.W."/>
            <person name="Taylor J.W."/>
        </authorList>
    </citation>
    <scope>NUCLEOTIDE SEQUENCE [LARGE SCALE GENOMIC DNA]</scope>
    <source>
        <strain evidence="5">RMSCC 3488</strain>
    </source>
</reference>
<reference evidence="5" key="3">
    <citation type="journal article" date="2010" name="Genome Res.">
        <title>Population genomic sequencing of Coccidioides fungi reveals recent hybridization and transposon control.</title>
        <authorList>
            <person name="Neafsey D.E."/>
            <person name="Barker B.M."/>
            <person name="Sharpton T.J."/>
            <person name="Stajich J.E."/>
            <person name="Park D.J."/>
            <person name="Whiston E."/>
            <person name="Hung C.-Y."/>
            <person name="McMahan C."/>
            <person name="White J."/>
            <person name="Sykes S."/>
            <person name="Heiman D."/>
            <person name="Young S."/>
            <person name="Zeng Q."/>
            <person name="Abouelleil A."/>
            <person name="Aftuck L."/>
            <person name="Bessette D."/>
            <person name="Brown A."/>
            <person name="FitzGerald M."/>
            <person name="Lui A."/>
            <person name="Macdonald J.P."/>
            <person name="Priest M."/>
            <person name="Orbach M.J."/>
            <person name="Galgiani J.N."/>
            <person name="Kirkland T.N."/>
            <person name="Cole G.T."/>
            <person name="Birren B.W."/>
            <person name="Henn M.R."/>
            <person name="Taylor J.W."/>
            <person name="Rounsley S.D."/>
        </authorList>
    </citation>
    <scope>NUCLEOTIDE SEQUENCE [LARGE SCALE GENOMIC DNA]</scope>
    <source>
        <strain evidence="5">RMSCC 3488</strain>
    </source>
</reference>
<accession>A0A0J6FM16</accession>
<dbReference type="InterPro" id="IPR036291">
    <property type="entry name" value="NAD(P)-bd_dom_sf"/>
</dbReference>
<feature type="region of interest" description="Disordered" evidence="3">
    <location>
        <begin position="1"/>
        <end position="26"/>
    </location>
</feature>
<dbReference type="SUPFAM" id="SSF51735">
    <property type="entry name" value="NAD(P)-binding Rossmann-fold domains"/>
    <property type="match status" value="1"/>
</dbReference>
<comment type="similarity">
    <text evidence="1">Belongs to the short-chain dehydrogenases/reductases (SDR) family.</text>
</comment>
<dbReference type="Pfam" id="PF00106">
    <property type="entry name" value="adh_short"/>
    <property type="match status" value="1"/>
</dbReference>
<dbReference type="InterPro" id="IPR051911">
    <property type="entry name" value="SDR_oxidoreductase"/>
</dbReference>
<dbReference type="Proteomes" id="UP000054567">
    <property type="component" value="Unassembled WGS sequence"/>
</dbReference>
<protein>
    <recommendedName>
        <fullName evidence="6">Short chain dehydrogenase/reductase family protein</fullName>
    </recommendedName>
</protein>
<evidence type="ECO:0000256" key="1">
    <source>
        <dbReference type="ARBA" id="ARBA00006484"/>
    </source>
</evidence>
<dbReference type="PANTHER" id="PTHR43976">
    <property type="entry name" value="SHORT CHAIN DEHYDROGENASE"/>
    <property type="match status" value="1"/>
</dbReference>
<gene>
    <name evidence="4" type="ORF">CPAG_07725</name>
</gene>
<dbReference type="AlphaFoldDB" id="A0A0J6FM16"/>
<dbReference type="InterPro" id="IPR002347">
    <property type="entry name" value="SDR_fam"/>
</dbReference>
<keyword evidence="2" id="KW-0560">Oxidoreductase</keyword>
<evidence type="ECO:0000256" key="2">
    <source>
        <dbReference type="ARBA" id="ARBA00023002"/>
    </source>
</evidence>
<evidence type="ECO:0008006" key="6">
    <source>
        <dbReference type="Google" id="ProtNLM"/>
    </source>
</evidence>
<evidence type="ECO:0000256" key="3">
    <source>
        <dbReference type="SAM" id="MobiDB-lite"/>
    </source>
</evidence>
<dbReference type="OrthoDB" id="1933717at2759"/>
<sequence>MTDNPSPPPSSGSGPPPPSSHFPTHDGPRVWVLSAGDSPIGISLTRQLLAHGDQVVTGITPSNPEREDPRRVNFDVFLDEISTEDEYKGWLERLETVELDIRLMSDCQVAIAAAIAKFGRIDILFCCTSQAIIGAVEELAVSERTQALVRDQFETNYFGPVNLIKAVLPQMRKQKAGHIMVLGGITGHIGTPGLGVYCAAGWALEGFCDSIAYEIAPFNIRVSILQCNIEIGILSNLVTSVPPMYPTYSRTANHAPLFRGILNDILSRLPSVTGYPDSPVPSPISDPSPCSVSTTSTSNPEAHHEQNTIDANLHPLSAKTIVSLYPPLSPAHLDLLTAETIHAITAIGGHENPPARHIVGAESVASVKEKLKTISEELEDFIACSSAVDIVSDENAMRVVSEETTAQAAIP</sequence>
<dbReference type="GO" id="GO:0016491">
    <property type="term" value="F:oxidoreductase activity"/>
    <property type="evidence" value="ECO:0007669"/>
    <property type="project" value="UniProtKB-KW"/>
</dbReference>
<dbReference type="EMBL" id="DS268113">
    <property type="protein sequence ID" value="KMM71418.1"/>
    <property type="molecule type" value="Genomic_DNA"/>
</dbReference>
<organism evidence="4 5">
    <name type="scientific">Coccidioides posadasii RMSCC 3488</name>
    <dbReference type="NCBI Taxonomy" id="454284"/>
    <lineage>
        <taxon>Eukaryota</taxon>
        <taxon>Fungi</taxon>
        <taxon>Dikarya</taxon>
        <taxon>Ascomycota</taxon>
        <taxon>Pezizomycotina</taxon>
        <taxon>Eurotiomycetes</taxon>
        <taxon>Eurotiomycetidae</taxon>
        <taxon>Onygenales</taxon>
        <taxon>Onygenaceae</taxon>
        <taxon>Coccidioides</taxon>
    </lineage>
</organism>
<evidence type="ECO:0000313" key="4">
    <source>
        <dbReference type="EMBL" id="KMM71418.1"/>
    </source>
</evidence>